<dbReference type="RefSeq" id="WP_072272475.1">
    <property type="nucleotide sequence ID" value="NZ_CCXW01000001.1"/>
</dbReference>
<accession>A0AAN2TRB8</accession>
<keyword evidence="1" id="KW-0175">Coiled coil</keyword>
<sequence length="294" mass="35178">MREYNVHEVLSILQKYYITDSQQMVTRWIREGKINGIRSENRKEGYRIYEEDLFDFIEEQRPGLPSIFEVYEEYIKNLNPNNNELNEHPVEQKGFFDTEEKDEKSEVIHLKEQLEKLENTIMDLQEEKQVMEIKLNEIMDQNKFLIEDNKTFSELFEILDEENKQLKDEATITSSKDTNGKYRKRRINDSGKEKIISPVTFDEFVQLSSEVLKNLEYDEEDIEKHLDLVYKQLFDEEGLVKGELMLQDGEFKCPYTDKIYKQQKRIVKNAITYYFENLIQSGNQKQLEITMAND</sequence>
<protein>
    <submittedName>
        <fullName evidence="2">Uncharacterized protein</fullName>
    </submittedName>
</protein>
<comment type="caution">
    <text evidence="2">The sequence shown here is derived from an EMBL/GenBank/DDBJ whole genome shotgun (WGS) entry which is preliminary data.</text>
</comment>
<proteinExistence type="predicted"/>
<dbReference type="Proteomes" id="UP000182110">
    <property type="component" value="Unassembled WGS sequence"/>
</dbReference>
<organism evidence="2 3">
    <name type="scientific">Peribacillus simplex</name>
    <dbReference type="NCBI Taxonomy" id="1478"/>
    <lineage>
        <taxon>Bacteria</taxon>
        <taxon>Bacillati</taxon>
        <taxon>Bacillota</taxon>
        <taxon>Bacilli</taxon>
        <taxon>Bacillales</taxon>
        <taxon>Bacillaceae</taxon>
        <taxon>Peribacillus</taxon>
    </lineage>
</organism>
<dbReference type="EMBL" id="CCXW01000001">
    <property type="protein sequence ID" value="CEG31047.1"/>
    <property type="molecule type" value="Genomic_DNA"/>
</dbReference>
<keyword evidence="3" id="KW-1185">Reference proteome</keyword>
<evidence type="ECO:0000313" key="3">
    <source>
        <dbReference type="Proteomes" id="UP000182110"/>
    </source>
</evidence>
<dbReference type="AlphaFoldDB" id="A0AAN2TRB8"/>
<evidence type="ECO:0000313" key="2">
    <source>
        <dbReference type="EMBL" id="CEG31047.1"/>
    </source>
</evidence>
<reference evidence="2 3" key="1">
    <citation type="journal article" date="2014" name="Genome Announc.">
        <title>Genome Sequence of Bacillus simplex Strain P558, Isolated from a Human Fecal Sample.</title>
        <authorList>
            <person name="Croce O."/>
            <person name="Hugon P."/>
            <person name="Lagier J.C."/>
            <person name="Bibi F."/>
            <person name="Robert C."/>
            <person name="Azhar E.I."/>
            <person name="Raoult D."/>
            <person name="Fournier P.E."/>
        </authorList>
    </citation>
    <scope>NUCLEOTIDE SEQUENCE [LARGE SCALE GENOMIC DNA]</scope>
    <source>
        <strain evidence="2 3">P558</strain>
    </source>
</reference>
<gene>
    <name evidence="2" type="ORF">BN1180_01183</name>
</gene>
<feature type="coiled-coil region" evidence="1">
    <location>
        <begin position="100"/>
        <end position="169"/>
    </location>
</feature>
<evidence type="ECO:0000256" key="1">
    <source>
        <dbReference type="SAM" id="Coils"/>
    </source>
</evidence>
<name>A0AAN2TRB8_9BACI</name>